<dbReference type="VEuPathDB" id="PlasmoDB:PCYB_004500"/>
<reference evidence="1 2" key="1">
    <citation type="journal article" date="2012" name="Nat. Genet.">
        <title>Plasmodium cynomolgi genome sequences provide insight into Plasmodium vivax and the monkey malaria clade.</title>
        <authorList>
            <person name="Tachibana S."/>
            <person name="Sullivan S.A."/>
            <person name="Kawai S."/>
            <person name="Nakamura S."/>
            <person name="Kim H.R."/>
            <person name="Goto N."/>
            <person name="Arisue N."/>
            <person name="Palacpac N.M.Q."/>
            <person name="Honma H."/>
            <person name="Yagi M."/>
            <person name="Tougan T."/>
            <person name="Katakai Y."/>
            <person name="Kaneko O."/>
            <person name="Mita T."/>
            <person name="Kita K."/>
            <person name="Yasutomi Y."/>
            <person name="Sutton P.L."/>
            <person name="Shakhbatyan R."/>
            <person name="Horii T."/>
            <person name="Yasunaga T."/>
            <person name="Barnwell J.W."/>
            <person name="Escalante A.A."/>
            <person name="Carlton J.M."/>
            <person name="Tanabe K."/>
        </authorList>
    </citation>
    <scope>NUCLEOTIDE SEQUENCE [LARGE SCALE GENOMIC DNA]</scope>
    <source>
        <strain evidence="1 2">B</strain>
    </source>
</reference>
<accession>K6UF93</accession>
<dbReference type="RefSeq" id="XP_004227919.1">
    <property type="nucleotide sequence ID" value="XM_004227871.1"/>
</dbReference>
<evidence type="ECO:0008006" key="3">
    <source>
        <dbReference type="Google" id="ProtNLM"/>
    </source>
</evidence>
<proteinExistence type="predicted"/>
<keyword evidence="2" id="KW-1185">Reference proteome</keyword>
<dbReference type="PhylomeDB" id="K6UF93"/>
<evidence type="ECO:0000313" key="1">
    <source>
        <dbReference type="EMBL" id="GAB69701.1"/>
    </source>
</evidence>
<dbReference type="KEGG" id="pcy:PCYB_004500"/>
<dbReference type="AlphaFoldDB" id="K6UF93"/>
<dbReference type="EMBL" id="DF157617">
    <property type="protein sequence ID" value="GAB69701.1"/>
    <property type="molecule type" value="Genomic_DNA"/>
</dbReference>
<sequence>MSDDISDIEKWQGKYPFLQTVWDTYNEFDIPIQETDRGSENYARVCEKIVENYNELDANHKEFCRKLVRNLGCYNYKNEYSNPLHYQCHILYNWIYNQIKKYGELDDIITKCFNNCISLMNFTGVKHKCSYDLYNTVYKDPIKMTIIDIFNNNMQNIINKLIIEHEYDNEASAQNFLCEFVNLYKVIYGKHCKDKNERDTYDKITCYMLESFRDSYTYYFYYNEKIVKKYYIPSLYN</sequence>
<dbReference type="Proteomes" id="UP000006319">
    <property type="component" value="Unassembled WGS sequence"/>
</dbReference>
<evidence type="ECO:0000313" key="2">
    <source>
        <dbReference type="Proteomes" id="UP000006319"/>
    </source>
</evidence>
<dbReference type="GeneID" id="14696243"/>
<name>K6UF93_PLACD</name>
<organism evidence="1 2">
    <name type="scientific">Plasmodium cynomolgi (strain B)</name>
    <dbReference type="NCBI Taxonomy" id="1120755"/>
    <lineage>
        <taxon>Eukaryota</taxon>
        <taxon>Sar</taxon>
        <taxon>Alveolata</taxon>
        <taxon>Apicomplexa</taxon>
        <taxon>Aconoidasida</taxon>
        <taxon>Haemosporida</taxon>
        <taxon>Plasmodiidae</taxon>
        <taxon>Plasmodium</taxon>
        <taxon>Plasmodium (Plasmodium)</taxon>
    </lineage>
</organism>
<protein>
    <recommendedName>
        <fullName evidence="3">CYIR protein</fullName>
    </recommendedName>
</protein>
<dbReference type="OrthoDB" id="384458at2759"/>
<feature type="non-terminal residue" evidence="1">
    <location>
        <position position="237"/>
    </location>
</feature>
<gene>
    <name evidence="1" type="ORF">PCYB_004500</name>
</gene>